<proteinExistence type="predicted"/>
<keyword evidence="2" id="KW-1185">Reference proteome</keyword>
<name>A0A5B7IQU0_PORTR</name>
<evidence type="ECO:0000313" key="2">
    <source>
        <dbReference type="Proteomes" id="UP000324222"/>
    </source>
</evidence>
<evidence type="ECO:0000313" key="1">
    <source>
        <dbReference type="EMBL" id="MPC83966.1"/>
    </source>
</evidence>
<dbReference type="Proteomes" id="UP000324222">
    <property type="component" value="Unassembled WGS sequence"/>
</dbReference>
<dbReference type="AlphaFoldDB" id="A0A5B7IQU0"/>
<reference evidence="1 2" key="1">
    <citation type="submission" date="2019-05" db="EMBL/GenBank/DDBJ databases">
        <title>Another draft genome of Portunus trituberculatus and its Hox gene families provides insights of decapod evolution.</title>
        <authorList>
            <person name="Jeong J.-H."/>
            <person name="Song I."/>
            <person name="Kim S."/>
            <person name="Choi T."/>
            <person name="Kim D."/>
            <person name="Ryu S."/>
            <person name="Kim W."/>
        </authorList>
    </citation>
    <scope>NUCLEOTIDE SEQUENCE [LARGE SCALE GENOMIC DNA]</scope>
    <source>
        <tissue evidence="1">Muscle</tissue>
    </source>
</reference>
<dbReference type="EMBL" id="VSRR010064032">
    <property type="protein sequence ID" value="MPC83966.1"/>
    <property type="molecule type" value="Genomic_DNA"/>
</dbReference>
<accession>A0A5B7IQU0</accession>
<sequence>MYSCDDEGSEEKQCLKRSQQSYDIRDVQKPGSEALGEARVLDGEITCVTGERGVSDSNPCQFMPVRTLFLTPGHVLCRARVSL</sequence>
<organism evidence="1 2">
    <name type="scientific">Portunus trituberculatus</name>
    <name type="common">Swimming crab</name>
    <name type="synonym">Neptunus trituberculatus</name>
    <dbReference type="NCBI Taxonomy" id="210409"/>
    <lineage>
        <taxon>Eukaryota</taxon>
        <taxon>Metazoa</taxon>
        <taxon>Ecdysozoa</taxon>
        <taxon>Arthropoda</taxon>
        <taxon>Crustacea</taxon>
        <taxon>Multicrustacea</taxon>
        <taxon>Malacostraca</taxon>
        <taxon>Eumalacostraca</taxon>
        <taxon>Eucarida</taxon>
        <taxon>Decapoda</taxon>
        <taxon>Pleocyemata</taxon>
        <taxon>Brachyura</taxon>
        <taxon>Eubrachyura</taxon>
        <taxon>Portunoidea</taxon>
        <taxon>Portunidae</taxon>
        <taxon>Portuninae</taxon>
        <taxon>Portunus</taxon>
    </lineage>
</organism>
<comment type="caution">
    <text evidence="1">The sequence shown here is derived from an EMBL/GenBank/DDBJ whole genome shotgun (WGS) entry which is preliminary data.</text>
</comment>
<protein>
    <submittedName>
        <fullName evidence="1">Uncharacterized protein</fullName>
    </submittedName>
</protein>
<gene>
    <name evidence="1" type="ORF">E2C01_078689</name>
</gene>